<protein>
    <submittedName>
        <fullName evidence="1">DUF2922 domain-containing protein</fullName>
    </submittedName>
</protein>
<reference evidence="1 2" key="1">
    <citation type="submission" date="2020-06" db="EMBL/GenBank/DDBJ databases">
        <title>Staphylococcus borealis sp. nov. -A novel member of the Staphylococcaceae family isolated from skin and blood in humans.</title>
        <authorList>
            <person name="Pain M."/>
            <person name="Wolden R."/>
            <person name="Jaen-Luchoro D."/>
            <person name="Salva-Serra F."/>
            <person name="Iglesias B.P."/>
            <person name="Karlsson R."/>
            <person name="Klingenberg C."/>
            <person name="Cavanagh J.P."/>
        </authorList>
    </citation>
    <scope>NUCLEOTIDE SEQUENCE [LARGE SCALE GENOMIC DNA]</scope>
    <source>
        <strain evidence="1 2">58-22</strain>
    </source>
</reference>
<dbReference type="RefSeq" id="WP_053030728.1">
    <property type="nucleotide sequence ID" value="NZ_CUEE01000009.1"/>
</dbReference>
<dbReference type="Proteomes" id="UP000610527">
    <property type="component" value="Unassembled WGS sequence"/>
</dbReference>
<dbReference type="EMBL" id="JABVEG010000004">
    <property type="protein sequence ID" value="NUI82632.1"/>
    <property type="molecule type" value="Genomic_DNA"/>
</dbReference>
<comment type="caution">
    <text evidence="1">The sequence shown here is derived from an EMBL/GenBank/DDBJ whole genome shotgun (WGS) entry which is preliminary data.</text>
</comment>
<dbReference type="GeneID" id="74187013"/>
<evidence type="ECO:0000313" key="1">
    <source>
        <dbReference type="EMBL" id="NUI82632.1"/>
    </source>
</evidence>
<gene>
    <name evidence="1" type="ORF">HUN84_07840</name>
</gene>
<organism evidence="1 2">
    <name type="scientific">Staphylococcus borealis</name>
    <dbReference type="NCBI Taxonomy" id="2742203"/>
    <lineage>
        <taxon>Bacteria</taxon>
        <taxon>Bacillati</taxon>
        <taxon>Bacillota</taxon>
        <taxon>Bacilli</taxon>
        <taxon>Bacillales</taxon>
        <taxon>Staphylococcaceae</taxon>
        <taxon>Staphylococcus</taxon>
    </lineage>
</organism>
<keyword evidence="2" id="KW-1185">Reference proteome</keyword>
<accession>A0ABX2LLI3</accession>
<sequence>MTKTLELAFKTNLNKTAKLQFPQVNVVVSEADAKDAMDNIIKLNILQPTAGTPIKATSAKLIDVTSTVIFETK</sequence>
<proteinExistence type="predicted"/>
<dbReference type="Pfam" id="PF11148">
    <property type="entry name" value="DUF2922"/>
    <property type="match status" value="1"/>
</dbReference>
<evidence type="ECO:0000313" key="2">
    <source>
        <dbReference type="Proteomes" id="UP000610527"/>
    </source>
</evidence>
<name>A0ABX2LLI3_9STAP</name>
<dbReference type="InterPro" id="IPR021321">
    <property type="entry name" value="DUF2922"/>
</dbReference>